<sequence length="63" mass="6792">MNAVKRKGAGFTSAPGGYLPFTTILPQEPKDFHFWKAARQGVFTADGTLVGIVYGQTMAIICD</sequence>
<reference evidence="1 2" key="2">
    <citation type="submission" date="2018-11" db="EMBL/GenBank/DDBJ databases">
        <authorList>
            <consortium name="Pathogen Informatics"/>
        </authorList>
    </citation>
    <scope>NUCLEOTIDE SEQUENCE [LARGE SCALE GENOMIC DNA]</scope>
</reference>
<evidence type="ECO:0000313" key="1">
    <source>
        <dbReference type="EMBL" id="VDN32445.1"/>
    </source>
</evidence>
<dbReference type="Proteomes" id="UP000271098">
    <property type="component" value="Unassembled WGS sequence"/>
</dbReference>
<organism evidence="3">
    <name type="scientific">Gongylonema pulchrum</name>
    <dbReference type="NCBI Taxonomy" id="637853"/>
    <lineage>
        <taxon>Eukaryota</taxon>
        <taxon>Metazoa</taxon>
        <taxon>Ecdysozoa</taxon>
        <taxon>Nematoda</taxon>
        <taxon>Chromadorea</taxon>
        <taxon>Rhabditida</taxon>
        <taxon>Spirurina</taxon>
        <taxon>Spiruromorpha</taxon>
        <taxon>Spiruroidea</taxon>
        <taxon>Gongylonematidae</taxon>
        <taxon>Gongylonema</taxon>
    </lineage>
</organism>
<keyword evidence="2" id="KW-1185">Reference proteome</keyword>
<accession>A0A183ECU0</accession>
<evidence type="ECO:0000313" key="2">
    <source>
        <dbReference type="Proteomes" id="UP000271098"/>
    </source>
</evidence>
<dbReference type="AlphaFoldDB" id="A0A183ECU0"/>
<reference evidence="3" key="1">
    <citation type="submission" date="2016-06" db="UniProtKB">
        <authorList>
            <consortium name="WormBaseParasite"/>
        </authorList>
    </citation>
    <scope>IDENTIFICATION</scope>
</reference>
<dbReference type="EMBL" id="UYRT01087339">
    <property type="protein sequence ID" value="VDN32445.1"/>
    <property type="molecule type" value="Genomic_DNA"/>
</dbReference>
<dbReference type="OrthoDB" id="5825915at2759"/>
<proteinExistence type="predicted"/>
<dbReference type="WBParaSite" id="GPUH_0001880601-mRNA-1">
    <property type="protein sequence ID" value="GPUH_0001880601-mRNA-1"/>
    <property type="gene ID" value="GPUH_0001880601"/>
</dbReference>
<name>A0A183ECU0_9BILA</name>
<gene>
    <name evidence="1" type="ORF">GPUH_LOCUS18782</name>
</gene>
<protein>
    <submittedName>
        <fullName evidence="3">Rubredoxin_C domain-containing protein</fullName>
    </submittedName>
</protein>
<evidence type="ECO:0000313" key="3">
    <source>
        <dbReference type="WBParaSite" id="GPUH_0001880601-mRNA-1"/>
    </source>
</evidence>